<name>A0A016V639_9BILA</name>
<feature type="region of interest" description="Disordered" evidence="1">
    <location>
        <begin position="34"/>
        <end position="55"/>
    </location>
</feature>
<dbReference type="OrthoDB" id="5777784at2759"/>
<organism evidence="2 3">
    <name type="scientific">Ancylostoma ceylanicum</name>
    <dbReference type="NCBI Taxonomy" id="53326"/>
    <lineage>
        <taxon>Eukaryota</taxon>
        <taxon>Metazoa</taxon>
        <taxon>Ecdysozoa</taxon>
        <taxon>Nematoda</taxon>
        <taxon>Chromadorea</taxon>
        <taxon>Rhabditida</taxon>
        <taxon>Rhabditina</taxon>
        <taxon>Rhabditomorpha</taxon>
        <taxon>Strongyloidea</taxon>
        <taxon>Ancylostomatidae</taxon>
        <taxon>Ancylostomatinae</taxon>
        <taxon>Ancylostoma</taxon>
    </lineage>
</organism>
<comment type="caution">
    <text evidence="2">The sequence shown here is derived from an EMBL/GenBank/DDBJ whole genome shotgun (WGS) entry which is preliminary data.</text>
</comment>
<evidence type="ECO:0000313" key="3">
    <source>
        <dbReference type="Proteomes" id="UP000024635"/>
    </source>
</evidence>
<dbReference type="AlphaFoldDB" id="A0A016V639"/>
<accession>A0A016V639</accession>
<dbReference type="EMBL" id="JARK01001352">
    <property type="protein sequence ID" value="EYC22915.1"/>
    <property type="molecule type" value="Genomic_DNA"/>
</dbReference>
<keyword evidence="3" id="KW-1185">Reference proteome</keyword>
<evidence type="ECO:0000313" key="2">
    <source>
        <dbReference type="EMBL" id="EYC22915.1"/>
    </source>
</evidence>
<feature type="compositionally biased region" description="Basic residues" evidence="1">
    <location>
        <begin position="34"/>
        <end position="45"/>
    </location>
</feature>
<gene>
    <name evidence="2" type="primary">Acey_s0016.g3016</name>
    <name evidence="2" type="synonym">Acey-F08G12.8</name>
    <name evidence="2" type="ORF">Y032_0016g3016</name>
</gene>
<proteinExistence type="predicted"/>
<protein>
    <submittedName>
        <fullName evidence="2">Uncharacterized protein</fullName>
    </submittedName>
</protein>
<reference evidence="3" key="1">
    <citation type="journal article" date="2015" name="Nat. Genet.">
        <title>The genome and transcriptome of the zoonotic hookworm Ancylostoma ceylanicum identify infection-specific gene families.</title>
        <authorList>
            <person name="Schwarz E.M."/>
            <person name="Hu Y."/>
            <person name="Antoshechkin I."/>
            <person name="Miller M.M."/>
            <person name="Sternberg P.W."/>
            <person name="Aroian R.V."/>
        </authorList>
    </citation>
    <scope>NUCLEOTIDE SEQUENCE</scope>
    <source>
        <strain evidence="3">HY135</strain>
    </source>
</reference>
<evidence type="ECO:0000256" key="1">
    <source>
        <dbReference type="SAM" id="MobiDB-lite"/>
    </source>
</evidence>
<sequence>MDNNCASLFEGKFQKQLFLNRAVAMQRFNQRYFKTSKGRSNRKIRSPNATMDSTNTYRPLMIGTSAYHSITGPLLTNEGPRTGGAQCENRIICTKTP</sequence>
<dbReference type="Proteomes" id="UP000024635">
    <property type="component" value="Unassembled WGS sequence"/>
</dbReference>